<comment type="caution">
    <text evidence="2">The sequence shown here is derived from an EMBL/GenBank/DDBJ whole genome shotgun (WGS) entry which is preliminary data.</text>
</comment>
<evidence type="ECO:0008006" key="4">
    <source>
        <dbReference type="Google" id="ProtNLM"/>
    </source>
</evidence>
<dbReference type="RefSeq" id="WP_184423147.1">
    <property type="nucleotide sequence ID" value="NZ_AP027362.1"/>
</dbReference>
<feature type="transmembrane region" description="Helical" evidence="1">
    <location>
        <begin position="63"/>
        <end position="82"/>
    </location>
</feature>
<dbReference type="InterPro" id="IPR021318">
    <property type="entry name" value="DUF2919"/>
</dbReference>
<dbReference type="AlphaFoldDB" id="A0A7X0NFS0"/>
<accession>A0A7X0NFS0</accession>
<protein>
    <recommendedName>
        <fullName evidence="4">DUF2919 domain-containing protein</fullName>
    </recommendedName>
</protein>
<evidence type="ECO:0000313" key="2">
    <source>
        <dbReference type="EMBL" id="MBB6542466.1"/>
    </source>
</evidence>
<keyword evidence="3" id="KW-1185">Reference proteome</keyword>
<organism evidence="2 3">
    <name type="scientific">Thalassotalea piscium</name>
    <dbReference type="NCBI Taxonomy" id="1230533"/>
    <lineage>
        <taxon>Bacteria</taxon>
        <taxon>Pseudomonadati</taxon>
        <taxon>Pseudomonadota</taxon>
        <taxon>Gammaproteobacteria</taxon>
        <taxon>Alteromonadales</taxon>
        <taxon>Colwelliaceae</taxon>
        <taxon>Thalassotalea</taxon>
    </lineage>
</organism>
<sequence length="163" mass="19321">MNNKHRFAHYLPSDFDQFDCVKLSKIFYLLLLIILRGYIVWIMSITNFKDRVSVIEWVYPEPILFYTSLISGIIGLFVLLIISLRRPDAPNWIKKCWYNIRHFFAVALCFDWLVNLAAYFYDILYALPLIIIYGVFVVIALIVLYSNTRIKINVEEFPEKLPD</sequence>
<keyword evidence="1" id="KW-0472">Membrane</keyword>
<feature type="transmembrane region" description="Helical" evidence="1">
    <location>
        <begin position="127"/>
        <end position="145"/>
    </location>
</feature>
<feature type="transmembrane region" description="Helical" evidence="1">
    <location>
        <begin position="26"/>
        <end position="43"/>
    </location>
</feature>
<keyword evidence="1" id="KW-0812">Transmembrane</keyword>
<dbReference type="Pfam" id="PF11143">
    <property type="entry name" value="DUF2919"/>
    <property type="match status" value="1"/>
</dbReference>
<keyword evidence="1" id="KW-1133">Transmembrane helix</keyword>
<name>A0A7X0NFS0_9GAMM</name>
<dbReference type="EMBL" id="JACHHU010000005">
    <property type="protein sequence ID" value="MBB6542466.1"/>
    <property type="molecule type" value="Genomic_DNA"/>
</dbReference>
<dbReference type="Proteomes" id="UP000537141">
    <property type="component" value="Unassembled WGS sequence"/>
</dbReference>
<proteinExistence type="predicted"/>
<reference evidence="2 3" key="1">
    <citation type="submission" date="2020-08" db="EMBL/GenBank/DDBJ databases">
        <title>Genomic Encyclopedia of Type Strains, Phase IV (KMG-IV): sequencing the most valuable type-strain genomes for metagenomic binning, comparative biology and taxonomic classification.</title>
        <authorList>
            <person name="Goeker M."/>
        </authorList>
    </citation>
    <scope>NUCLEOTIDE SEQUENCE [LARGE SCALE GENOMIC DNA]</scope>
    <source>
        <strain evidence="2 3">DSM 26287</strain>
    </source>
</reference>
<gene>
    <name evidence="2" type="ORF">HNQ55_000955</name>
</gene>
<feature type="transmembrane region" description="Helical" evidence="1">
    <location>
        <begin position="103"/>
        <end position="121"/>
    </location>
</feature>
<evidence type="ECO:0000256" key="1">
    <source>
        <dbReference type="SAM" id="Phobius"/>
    </source>
</evidence>
<evidence type="ECO:0000313" key="3">
    <source>
        <dbReference type="Proteomes" id="UP000537141"/>
    </source>
</evidence>